<dbReference type="Proteomes" id="UP001151760">
    <property type="component" value="Unassembled WGS sequence"/>
</dbReference>
<evidence type="ECO:0000313" key="2">
    <source>
        <dbReference type="Proteomes" id="UP001151760"/>
    </source>
</evidence>
<dbReference type="EMBL" id="BQNB010020048">
    <property type="protein sequence ID" value="GJT91765.1"/>
    <property type="molecule type" value="Genomic_DNA"/>
</dbReference>
<sequence length="157" mass="17424">MSISLFLKAVFGDCLILEPSIGIKPDLRLPFPWFLVLPLGGLSLPDVAGARTQANDGHWYLALGLLVAGQSYSPCQVAKLLELVQCWYTKERNMVEITLGTMTVFSPSYDFLSRSRQHMPAVFCLWSGVGFGYIEEHLQTSSCFMLSICQSVILLSI</sequence>
<protein>
    <submittedName>
        <fullName evidence="1">Uncharacterized protein</fullName>
    </submittedName>
</protein>
<comment type="caution">
    <text evidence="1">The sequence shown here is derived from an EMBL/GenBank/DDBJ whole genome shotgun (WGS) entry which is preliminary data.</text>
</comment>
<evidence type="ECO:0000313" key="1">
    <source>
        <dbReference type="EMBL" id="GJT91765.1"/>
    </source>
</evidence>
<reference evidence="1" key="2">
    <citation type="submission" date="2022-01" db="EMBL/GenBank/DDBJ databases">
        <authorList>
            <person name="Yamashiro T."/>
            <person name="Shiraishi A."/>
            <person name="Satake H."/>
            <person name="Nakayama K."/>
        </authorList>
    </citation>
    <scope>NUCLEOTIDE SEQUENCE</scope>
</reference>
<gene>
    <name evidence="1" type="ORF">Tco_1080610</name>
</gene>
<proteinExistence type="predicted"/>
<organism evidence="1 2">
    <name type="scientific">Tanacetum coccineum</name>
    <dbReference type="NCBI Taxonomy" id="301880"/>
    <lineage>
        <taxon>Eukaryota</taxon>
        <taxon>Viridiplantae</taxon>
        <taxon>Streptophyta</taxon>
        <taxon>Embryophyta</taxon>
        <taxon>Tracheophyta</taxon>
        <taxon>Spermatophyta</taxon>
        <taxon>Magnoliopsida</taxon>
        <taxon>eudicotyledons</taxon>
        <taxon>Gunneridae</taxon>
        <taxon>Pentapetalae</taxon>
        <taxon>asterids</taxon>
        <taxon>campanulids</taxon>
        <taxon>Asterales</taxon>
        <taxon>Asteraceae</taxon>
        <taxon>Asteroideae</taxon>
        <taxon>Anthemideae</taxon>
        <taxon>Anthemidinae</taxon>
        <taxon>Tanacetum</taxon>
    </lineage>
</organism>
<reference evidence="1" key="1">
    <citation type="journal article" date="2022" name="Int. J. Mol. Sci.">
        <title>Draft Genome of Tanacetum Coccineum: Genomic Comparison of Closely Related Tanacetum-Family Plants.</title>
        <authorList>
            <person name="Yamashiro T."/>
            <person name="Shiraishi A."/>
            <person name="Nakayama K."/>
            <person name="Satake H."/>
        </authorList>
    </citation>
    <scope>NUCLEOTIDE SEQUENCE</scope>
</reference>
<accession>A0ABQ5HV90</accession>
<keyword evidence="2" id="KW-1185">Reference proteome</keyword>
<name>A0ABQ5HV90_9ASTR</name>